<dbReference type="OrthoDB" id="536881at2759"/>
<sequence length="395" mass="41862">MQVHALFYLALAALTATAAGADDNCSGNVQVESQEDLNKLGGCKKFSGSIDINGAGASTINLSNLQSVGGDLTIQNIDVLQKVELASLASVTGKLTVQNNTQLGSINCQNLTKVDSFSVTGNPNLQSLNLGEGLTEAKSFQLVDSAIKELKGTNFDKVDSVEIYGNRNLKNISMSELTGVMGYFSVVNNNDEASLDLPKLTEVQENCTFANLVEFSAPELKKIHGNINIIDNKLEKFSLEKLMDVKSSLSVINNENLKEFSFDALAAVGGNLVVVNNTNLESMNGFPSLENVDGTIDIRGHFDEVAFDSLSKVKGGFTVMSTEAIDCSKLGDTYGTGKVTDGKWTCKDKSNDDEVSSSDLTGGSKADSAAVSTGSSLLSFVSTLSVTILVIHHAL</sequence>
<keyword evidence="3" id="KW-0964">Secreted</keyword>
<evidence type="ECO:0000313" key="7">
    <source>
        <dbReference type="EMBL" id="KAJ1970229.1"/>
    </source>
</evidence>
<evidence type="ECO:0000256" key="3">
    <source>
        <dbReference type="ARBA" id="ARBA00022525"/>
    </source>
</evidence>
<dbReference type="Gene3D" id="3.80.20.20">
    <property type="entry name" value="Receptor L-domain"/>
    <property type="match status" value="2"/>
</dbReference>
<name>A0A9W8B0V2_9FUNG</name>
<dbReference type="EMBL" id="JANBPY010000002">
    <property type="protein sequence ID" value="KAJ1970229.1"/>
    <property type="molecule type" value="Genomic_DNA"/>
</dbReference>
<dbReference type="GO" id="GO:0009277">
    <property type="term" value="C:fungal-type cell wall"/>
    <property type="evidence" value="ECO:0007669"/>
    <property type="project" value="TreeGrafter"/>
</dbReference>
<dbReference type="PANTHER" id="PTHR31018">
    <property type="entry name" value="SPORULATION-SPECIFIC PROTEIN-RELATED"/>
    <property type="match status" value="1"/>
</dbReference>
<keyword evidence="5" id="KW-0325">Glycoprotein</keyword>
<dbReference type="GO" id="GO:0005886">
    <property type="term" value="C:plasma membrane"/>
    <property type="evidence" value="ECO:0007669"/>
    <property type="project" value="TreeGrafter"/>
</dbReference>
<organism evidence="7 8">
    <name type="scientific">Dispira parvispora</name>
    <dbReference type="NCBI Taxonomy" id="1520584"/>
    <lineage>
        <taxon>Eukaryota</taxon>
        <taxon>Fungi</taxon>
        <taxon>Fungi incertae sedis</taxon>
        <taxon>Zoopagomycota</taxon>
        <taxon>Kickxellomycotina</taxon>
        <taxon>Dimargaritomycetes</taxon>
        <taxon>Dimargaritales</taxon>
        <taxon>Dimargaritaceae</taxon>
        <taxon>Dispira</taxon>
    </lineage>
</organism>
<feature type="chain" id="PRO_5040910549" evidence="6">
    <location>
        <begin position="22"/>
        <end position="395"/>
    </location>
</feature>
<keyword evidence="4 6" id="KW-0732">Signal</keyword>
<feature type="signal peptide" evidence="6">
    <location>
        <begin position="1"/>
        <end position="21"/>
    </location>
</feature>
<evidence type="ECO:0000313" key="8">
    <source>
        <dbReference type="Proteomes" id="UP001150925"/>
    </source>
</evidence>
<protein>
    <submittedName>
        <fullName evidence="7">Protoplasts-secreted</fullName>
    </submittedName>
</protein>
<reference evidence="7" key="1">
    <citation type="submission" date="2022-07" db="EMBL/GenBank/DDBJ databases">
        <title>Phylogenomic reconstructions and comparative analyses of Kickxellomycotina fungi.</title>
        <authorList>
            <person name="Reynolds N.K."/>
            <person name="Stajich J.E."/>
            <person name="Barry K."/>
            <person name="Grigoriev I.V."/>
            <person name="Crous P."/>
            <person name="Smith M.E."/>
        </authorList>
    </citation>
    <scope>NUCLEOTIDE SEQUENCE</scope>
    <source>
        <strain evidence="7">RSA 1196</strain>
    </source>
</reference>
<evidence type="ECO:0000256" key="1">
    <source>
        <dbReference type="ARBA" id="ARBA00004191"/>
    </source>
</evidence>
<dbReference type="InterPro" id="IPR036941">
    <property type="entry name" value="Rcpt_L-dom_sf"/>
</dbReference>
<accession>A0A9W8B0V2</accession>
<dbReference type="GO" id="GO:0009986">
    <property type="term" value="C:cell surface"/>
    <property type="evidence" value="ECO:0007669"/>
    <property type="project" value="TreeGrafter"/>
</dbReference>
<evidence type="ECO:0000256" key="6">
    <source>
        <dbReference type="SAM" id="SignalP"/>
    </source>
</evidence>
<evidence type="ECO:0000256" key="4">
    <source>
        <dbReference type="ARBA" id="ARBA00022729"/>
    </source>
</evidence>
<keyword evidence="2" id="KW-0134">Cell wall</keyword>
<comment type="caution">
    <text evidence="7">The sequence shown here is derived from an EMBL/GenBank/DDBJ whole genome shotgun (WGS) entry which is preliminary data.</text>
</comment>
<dbReference type="InterPro" id="IPR051648">
    <property type="entry name" value="CWI-Assembly_Regulator"/>
</dbReference>
<dbReference type="Proteomes" id="UP001150925">
    <property type="component" value="Unassembled WGS sequence"/>
</dbReference>
<gene>
    <name evidence="7" type="primary">PST1</name>
    <name evidence="7" type="ORF">IWQ62_000056</name>
</gene>
<keyword evidence="8" id="KW-1185">Reference proteome</keyword>
<dbReference type="GO" id="GO:0031505">
    <property type="term" value="P:fungal-type cell wall organization"/>
    <property type="evidence" value="ECO:0007669"/>
    <property type="project" value="TreeGrafter"/>
</dbReference>
<comment type="subcellular location">
    <subcellularLocation>
        <location evidence="1">Secreted</location>
        <location evidence="1">Cell wall</location>
    </subcellularLocation>
</comment>
<dbReference type="PANTHER" id="PTHR31018:SF3">
    <property type="entry name" value="RECEPTOR PROTEIN-TYROSINE KINASE"/>
    <property type="match status" value="1"/>
</dbReference>
<proteinExistence type="predicted"/>
<dbReference type="SUPFAM" id="SSF52058">
    <property type="entry name" value="L domain-like"/>
    <property type="match status" value="2"/>
</dbReference>
<evidence type="ECO:0000256" key="5">
    <source>
        <dbReference type="ARBA" id="ARBA00023180"/>
    </source>
</evidence>
<evidence type="ECO:0000256" key="2">
    <source>
        <dbReference type="ARBA" id="ARBA00022512"/>
    </source>
</evidence>
<dbReference type="AlphaFoldDB" id="A0A9W8B0V2"/>